<dbReference type="GO" id="GO:0016740">
    <property type="term" value="F:transferase activity"/>
    <property type="evidence" value="ECO:0007669"/>
    <property type="project" value="UniProtKB-KW"/>
</dbReference>
<evidence type="ECO:0000256" key="4">
    <source>
        <dbReference type="ARBA" id="ARBA00022984"/>
    </source>
</evidence>
<dbReference type="PANTHER" id="PTHR30582">
    <property type="entry name" value="L,D-TRANSPEPTIDASE"/>
    <property type="match status" value="1"/>
</dbReference>
<feature type="domain" description="L,D-TPase catalytic" evidence="7">
    <location>
        <begin position="160"/>
        <end position="279"/>
    </location>
</feature>
<evidence type="ECO:0000256" key="3">
    <source>
        <dbReference type="ARBA" id="ARBA00022960"/>
    </source>
</evidence>
<evidence type="ECO:0000256" key="6">
    <source>
        <dbReference type="PROSITE-ProRule" id="PRU01373"/>
    </source>
</evidence>
<dbReference type="InterPro" id="IPR005490">
    <property type="entry name" value="LD_TPept_cat_dom"/>
</dbReference>
<dbReference type="GO" id="GO:0071555">
    <property type="term" value="P:cell wall organization"/>
    <property type="evidence" value="ECO:0007669"/>
    <property type="project" value="UniProtKB-UniRule"/>
</dbReference>
<dbReference type="InterPro" id="IPR038063">
    <property type="entry name" value="Transpep_catalytic_dom"/>
</dbReference>
<dbReference type="GO" id="GO:0071972">
    <property type="term" value="F:peptidoglycan L,D-transpeptidase activity"/>
    <property type="evidence" value="ECO:0007669"/>
    <property type="project" value="TreeGrafter"/>
</dbReference>
<evidence type="ECO:0000259" key="7">
    <source>
        <dbReference type="PROSITE" id="PS52029"/>
    </source>
</evidence>
<dbReference type="InterPro" id="IPR050979">
    <property type="entry name" value="LD-transpeptidase"/>
</dbReference>
<comment type="pathway">
    <text evidence="1 6">Cell wall biogenesis; peptidoglycan biosynthesis.</text>
</comment>
<evidence type="ECO:0000313" key="8">
    <source>
        <dbReference type="EMBL" id="KAB5607957.1"/>
    </source>
</evidence>
<feature type="active site" description="Nucleophile" evidence="6">
    <location>
        <position position="255"/>
    </location>
</feature>
<dbReference type="GO" id="GO:0008360">
    <property type="term" value="P:regulation of cell shape"/>
    <property type="evidence" value="ECO:0007669"/>
    <property type="project" value="UniProtKB-UniRule"/>
</dbReference>
<dbReference type="Gene3D" id="2.40.440.10">
    <property type="entry name" value="L,D-transpeptidase catalytic domain-like"/>
    <property type="match status" value="1"/>
</dbReference>
<evidence type="ECO:0000256" key="2">
    <source>
        <dbReference type="ARBA" id="ARBA00022679"/>
    </source>
</evidence>
<keyword evidence="9" id="KW-1185">Reference proteome</keyword>
<dbReference type="PANTHER" id="PTHR30582:SF2">
    <property type="entry name" value="L,D-TRANSPEPTIDASE YCIB-RELATED"/>
    <property type="match status" value="1"/>
</dbReference>
<dbReference type="InterPro" id="IPR043708">
    <property type="entry name" value="DUF5648"/>
</dbReference>
<evidence type="ECO:0000313" key="9">
    <source>
        <dbReference type="Proteomes" id="UP000326336"/>
    </source>
</evidence>
<dbReference type="PROSITE" id="PS52029">
    <property type="entry name" value="LD_TPASE"/>
    <property type="match status" value="1"/>
</dbReference>
<dbReference type="UniPathway" id="UPA00219"/>
<accession>A0A5N5RKY3</accession>
<reference evidence="8 9" key="1">
    <citation type="journal article" date="2019" name="Int. J. Syst. Evol. Microbiol.">
        <title>Bifidobacterium jacchi sp. nov., isolated from the faeces of a baby common marmoset (Callithrix jacchus).</title>
        <authorList>
            <person name="Modesto M."/>
            <person name="Watanabe K."/>
            <person name="Arita M."/>
            <person name="Satti M."/>
            <person name="Oki K."/>
            <person name="Sciavilla P."/>
            <person name="Patavino C."/>
            <person name="Camma C."/>
            <person name="Michelini S."/>
            <person name="Sgorbati B."/>
            <person name="Mattarelli P."/>
        </authorList>
    </citation>
    <scope>NUCLEOTIDE SEQUENCE [LARGE SCALE GENOMIC DNA]</scope>
    <source>
        <strain evidence="8 9">MRM 9.3</strain>
    </source>
</reference>
<keyword evidence="2" id="KW-0808">Transferase</keyword>
<sequence>MYRLYNPNSGEHFYTANGIERNQLVYAGWRYEGIGWVAPVRSAHPVYRLYNPYVGDHHYTLNGNERNMLVRQGWRYEGIGWYSADRNRAYPLYRQYNPRAVRGTHNYTLNGNERNMLLRAGWRDEGIAWYGIGPGKSAPVPQYLRPSGGAYPNLNQVVDLNIEVSIAKQRVYVKNGPRVIYTMIASTGVANTTPRGKYYVTGRGASFYNPNEGMGANYWVQWYGDFLFHSVPTDANGRYIISEANKLGHPASHGCVRLSIPDAQWFYRELPNGTPIWIH</sequence>
<dbReference type="SUPFAM" id="SSF141523">
    <property type="entry name" value="L,D-transpeptidase catalytic domain-like"/>
    <property type="match status" value="1"/>
</dbReference>
<dbReference type="Pfam" id="PF18885">
    <property type="entry name" value="DUF5648"/>
    <property type="match status" value="1"/>
</dbReference>
<dbReference type="GO" id="GO:0018104">
    <property type="term" value="P:peptidoglycan-protein cross-linking"/>
    <property type="evidence" value="ECO:0007669"/>
    <property type="project" value="TreeGrafter"/>
</dbReference>
<gene>
    <name evidence="8" type="ORF">EHS19_02895</name>
</gene>
<evidence type="ECO:0000256" key="1">
    <source>
        <dbReference type="ARBA" id="ARBA00004752"/>
    </source>
</evidence>
<keyword evidence="3 6" id="KW-0133">Cell shape</keyword>
<dbReference type="AlphaFoldDB" id="A0A5N5RKY3"/>
<name>A0A5N5RKY3_9BIFI</name>
<dbReference type="CDD" id="cd16913">
    <property type="entry name" value="YkuD_like"/>
    <property type="match status" value="1"/>
</dbReference>
<keyword evidence="5 6" id="KW-0961">Cell wall biogenesis/degradation</keyword>
<feature type="active site" description="Proton donor/acceptor" evidence="6">
    <location>
        <position position="229"/>
    </location>
</feature>
<proteinExistence type="predicted"/>
<organism evidence="8 9">
    <name type="scientific">Bifidobacterium jacchi</name>
    <dbReference type="NCBI Taxonomy" id="2490545"/>
    <lineage>
        <taxon>Bacteria</taxon>
        <taxon>Bacillati</taxon>
        <taxon>Actinomycetota</taxon>
        <taxon>Actinomycetes</taxon>
        <taxon>Bifidobacteriales</taxon>
        <taxon>Bifidobacteriaceae</taxon>
        <taxon>Bifidobacterium</taxon>
    </lineage>
</organism>
<dbReference type="Pfam" id="PF03734">
    <property type="entry name" value="YkuD"/>
    <property type="match status" value="1"/>
</dbReference>
<dbReference type="GO" id="GO:0005576">
    <property type="term" value="C:extracellular region"/>
    <property type="evidence" value="ECO:0007669"/>
    <property type="project" value="TreeGrafter"/>
</dbReference>
<keyword evidence="4 6" id="KW-0573">Peptidoglycan synthesis</keyword>
<evidence type="ECO:0000256" key="5">
    <source>
        <dbReference type="ARBA" id="ARBA00023316"/>
    </source>
</evidence>
<dbReference type="Proteomes" id="UP000326336">
    <property type="component" value="Unassembled WGS sequence"/>
</dbReference>
<comment type="caution">
    <text evidence="8">The sequence shown here is derived from an EMBL/GenBank/DDBJ whole genome shotgun (WGS) entry which is preliminary data.</text>
</comment>
<protein>
    <submittedName>
        <fullName evidence="8">L,D-transpeptidase</fullName>
    </submittedName>
</protein>
<dbReference type="OrthoDB" id="5242394at2"/>
<dbReference type="EMBL" id="RQSP01000006">
    <property type="protein sequence ID" value="KAB5607957.1"/>
    <property type="molecule type" value="Genomic_DNA"/>
</dbReference>